<proteinExistence type="predicted"/>
<sequence length="124" mass="12726">MTPFIAACIYAVSAAMPIAMQIALALGAPLGRFANGGRFPGALPPLWRGLAVVQGAILVAMIWSVLARGGVIAAQVAPALFWATVGISVLTMIANAISPSRPERLLWTPVTGVMVAAALCVAFL</sequence>
<reference evidence="2 3" key="1">
    <citation type="submission" date="2017-05" db="EMBL/GenBank/DDBJ databases">
        <authorList>
            <person name="Song R."/>
            <person name="Chenine A.L."/>
            <person name="Ruprecht R.M."/>
        </authorList>
    </citation>
    <scope>NUCLEOTIDE SEQUENCE [LARGE SCALE GENOMIC DNA]</scope>
    <source>
        <strain evidence="2 3">CECT 8489</strain>
    </source>
</reference>
<feature type="transmembrane region" description="Helical" evidence="1">
    <location>
        <begin position="79"/>
        <end position="98"/>
    </location>
</feature>
<name>A0A238IVX4_9RHOB</name>
<dbReference type="Proteomes" id="UP000201838">
    <property type="component" value="Unassembled WGS sequence"/>
</dbReference>
<keyword evidence="3" id="KW-1185">Reference proteome</keyword>
<evidence type="ECO:0000313" key="2">
    <source>
        <dbReference type="EMBL" id="SMX22536.1"/>
    </source>
</evidence>
<dbReference type="OrthoDB" id="1524823at2"/>
<dbReference type="AlphaFoldDB" id="A0A238IVX4"/>
<evidence type="ECO:0000256" key="1">
    <source>
        <dbReference type="SAM" id="Phobius"/>
    </source>
</evidence>
<dbReference type="RefSeq" id="WP_093972539.1">
    <property type="nucleotide sequence ID" value="NZ_FXXQ01000002.1"/>
</dbReference>
<keyword evidence="1" id="KW-0812">Transmembrane</keyword>
<keyword evidence="1" id="KW-1133">Transmembrane helix</keyword>
<dbReference type="EMBL" id="FXXQ01000002">
    <property type="protein sequence ID" value="SMX22536.1"/>
    <property type="molecule type" value="Genomic_DNA"/>
</dbReference>
<evidence type="ECO:0008006" key="4">
    <source>
        <dbReference type="Google" id="ProtNLM"/>
    </source>
</evidence>
<feature type="transmembrane region" description="Helical" evidence="1">
    <location>
        <begin position="46"/>
        <end position="67"/>
    </location>
</feature>
<accession>A0A238IVX4</accession>
<organism evidence="2 3">
    <name type="scientific">Boseongicola aestuarii</name>
    <dbReference type="NCBI Taxonomy" id="1470561"/>
    <lineage>
        <taxon>Bacteria</taxon>
        <taxon>Pseudomonadati</taxon>
        <taxon>Pseudomonadota</taxon>
        <taxon>Alphaproteobacteria</taxon>
        <taxon>Rhodobacterales</taxon>
        <taxon>Paracoccaceae</taxon>
        <taxon>Boseongicola</taxon>
    </lineage>
</organism>
<evidence type="ECO:0000313" key="3">
    <source>
        <dbReference type="Proteomes" id="UP000201838"/>
    </source>
</evidence>
<keyword evidence="1" id="KW-0472">Membrane</keyword>
<feature type="transmembrane region" description="Helical" evidence="1">
    <location>
        <begin position="104"/>
        <end position="123"/>
    </location>
</feature>
<protein>
    <recommendedName>
        <fullName evidence="4">Integral membrane protein</fullName>
    </recommendedName>
</protein>
<gene>
    <name evidence="2" type="ORF">BOA8489_00633</name>
</gene>